<protein>
    <submittedName>
        <fullName evidence="1">Uncharacterized protein</fullName>
    </submittedName>
</protein>
<dbReference type="KEGG" id="rbg:BG454_18425"/>
<gene>
    <name evidence="1" type="ORF">BG454_18425</name>
</gene>
<dbReference type="Proteomes" id="UP000228948">
    <property type="component" value="Chromosome"/>
</dbReference>
<accession>A0A2K8KIE7</accession>
<proteinExistence type="predicted"/>
<sequence length="92" mass="10188">MILFFRIVIMIVGLGALPKLASDHPTADCEHRLKITLEIMLAGPLLKEEQATGLMWLRMDAQEALERGDEEKCAMLVSVAELLLGITEPDGR</sequence>
<evidence type="ECO:0000313" key="2">
    <source>
        <dbReference type="Proteomes" id="UP000228948"/>
    </source>
</evidence>
<dbReference type="OrthoDB" id="9977812at2"/>
<dbReference type="STRING" id="441209.GCA_001870665_03347"/>
<dbReference type="AlphaFoldDB" id="A0A2K8KIE7"/>
<name>A0A2K8KIE7_9RHOB</name>
<organism evidence="1 2">
    <name type="scientific">Roseinatronobacter bogoriensis subsp. barguzinensis</name>
    <dbReference type="NCBI Taxonomy" id="441209"/>
    <lineage>
        <taxon>Bacteria</taxon>
        <taxon>Pseudomonadati</taxon>
        <taxon>Pseudomonadota</taxon>
        <taxon>Alphaproteobacteria</taxon>
        <taxon>Rhodobacterales</taxon>
        <taxon>Paracoccaceae</taxon>
        <taxon>Roseinatronobacter</taxon>
    </lineage>
</organism>
<dbReference type="EMBL" id="CP024899">
    <property type="protein sequence ID" value="ATX67545.1"/>
    <property type="molecule type" value="Genomic_DNA"/>
</dbReference>
<keyword evidence="2" id="KW-1185">Reference proteome</keyword>
<reference evidence="1 2" key="1">
    <citation type="submission" date="2017-11" db="EMBL/GenBank/DDBJ databases">
        <title>Revised Sequence and Annotation of the Rhodobaca barguzinensis strain alga05 Genome.</title>
        <authorList>
            <person name="Kopejtka K."/>
            <person name="Tomasch J.M."/>
            <person name="Bunk B."/>
            <person name="Koblizek M."/>
        </authorList>
    </citation>
    <scope>NUCLEOTIDE SEQUENCE [LARGE SCALE GENOMIC DNA]</scope>
    <source>
        <strain evidence="2">alga05</strain>
    </source>
</reference>
<evidence type="ECO:0000313" key="1">
    <source>
        <dbReference type="EMBL" id="ATX67545.1"/>
    </source>
</evidence>
<dbReference type="RefSeq" id="WP_071479123.1">
    <property type="nucleotide sequence ID" value="NZ_CP024899.1"/>
</dbReference>